<dbReference type="Proteomes" id="UP000308489">
    <property type="component" value="Chromosome 1"/>
</dbReference>
<name>A0A4U9RQG9_HATHI</name>
<organism evidence="1 2">
    <name type="scientific">Hathewaya histolytica</name>
    <name type="common">Clostridium histolyticum</name>
    <dbReference type="NCBI Taxonomy" id="1498"/>
    <lineage>
        <taxon>Bacteria</taxon>
        <taxon>Bacillati</taxon>
        <taxon>Bacillota</taxon>
        <taxon>Clostridia</taxon>
        <taxon>Eubacteriales</taxon>
        <taxon>Clostridiaceae</taxon>
        <taxon>Hathewaya</taxon>
    </lineage>
</organism>
<reference evidence="1 2" key="1">
    <citation type="submission" date="2019-05" db="EMBL/GenBank/DDBJ databases">
        <authorList>
            <consortium name="Pathogen Informatics"/>
        </authorList>
    </citation>
    <scope>NUCLEOTIDE SEQUENCE [LARGE SCALE GENOMIC DNA]</scope>
    <source>
        <strain evidence="1 2">NCTC503</strain>
    </source>
</reference>
<dbReference type="OrthoDB" id="1739449at2"/>
<evidence type="ECO:0000313" key="1">
    <source>
        <dbReference type="EMBL" id="VTQ94502.1"/>
    </source>
</evidence>
<accession>A0A4U9RQG9</accession>
<gene>
    <name evidence="1" type="ORF">NCTC503_02335</name>
</gene>
<proteinExistence type="predicted"/>
<protein>
    <submittedName>
        <fullName evidence="1">Membrane-associated protein</fullName>
    </submittedName>
</protein>
<dbReference type="KEGG" id="hhw:NCTC503_02335"/>
<evidence type="ECO:0000313" key="2">
    <source>
        <dbReference type="Proteomes" id="UP000308489"/>
    </source>
</evidence>
<dbReference type="AlphaFoldDB" id="A0A4U9RQG9"/>
<sequence>MRLMVLHGKKVFTVLVLFLLMGLMMFGETKLHDRLKLSTFTQNNIQELKQYSDSEKTLKYLLPVNWQTKEESFGGGEIIYHNNFKSPDGVINGYVEIWNSKKKLKEFLEQSKDISEKQNKIINYSMEKLETDKGNGYLITYEIEVTPGNIYRAEEYFIERGNKFIRFSFFVNKKNFTSNMSRIFKTIVDTVKFQE</sequence>
<dbReference type="RefSeq" id="WP_138210870.1">
    <property type="nucleotide sequence ID" value="NZ_CBCRUQ010000002.1"/>
</dbReference>
<dbReference type="EMBL" id="LR590481">
    <property type="protein sequence ID" value="VTQ94502.1"/>
    <property type="molecule type" value="Genomic_DNA"/>
</dbReference>
<keyword evidence="2" id="KW-1185">Reference proteome</keyword>